<dbReference type="HOGENOM" id="CLU_963788_0_0_1"/>
<proteinExistence type="predicted"/>
<evidence type="ECO:0000313" key="2">
    <source>
        <dbReference type="Proteomes" id="UP000009328"/>
    </source>
</evidence>
<organism evidence="1 2">
    <name type="scientific">Wickerhamomyces ciferrii (strain ATCC 14091 / BCRC 22168 / CBS 111 / JCM 3599 / NBRC 0793 / NRRL Y-1031 F-60-10)</name>
    <name type="common">Yeast</name>
    <name type="synonym">Pichia ciferrii</name>
    <dbReference type="NCBI Taxonomy" id="1206466"/>
    <lineage>
        <taxon>Eukaryota</taxon>
        <taxon>Fungi</taxon>
        <taxon>Dikarya</taxon>
        <taxon>Ascomycota</taxon>
        <taxon>Saccharomycotina</taxon>
        <taxon>Saccharomycetes</taxon>
        <taxon>Phaffomycetales</taxon>
        <taxon>Wickerhamomycetaceae</taxon>
        <taxon>Wickerhamomyces</taxon>
    </lineage>
</organism>
<dbReference type="AlphaFoldDB" id="K0KR90"/>
<accession>K0KR90</accession>
<protein>
    <submittedName>
        <fullName evidence="1">Uncharacterized protein</fullName>
    </submittedName>
</protein>
<gene>
    <name evidence="1" type="ORF">BN7_5256</name>
</gene>
<dbReference type="EMBL" id="CAIF01000206">
    <property type="protein sequence ID" value="CCH45671.1"/>
    <property type="molecule type" value="Genomic_DNA"/>
</dbReference>
<comment type="caution">
    <text evidence="1">The sequence shown here is derived from an EMBL/GenBank/DDBJ whole genome shotgun (WGS) entry which is preliminary data.</text>
</comment>
<dbReference type="InParanoid" id="K0KR90"/>
<dbReference type="Proteomes" id="UP000009328">
    <property type="component" value="Unassembled WGS sequence"/>
</dbReference>
<reference evidence="1 2" key="1">
    <citation type="journal article" date="2012" name="Eukaryot. Cell">
        <title>Draft genome sequence of Wickerhamomyces ciferrii NRRL Y-1031 F-60-10.</title>
        <authorList>
            <person name="Schneider J."/>
            <person name="Andrea H."/>
            <person name="Blom J."/>
            <person name="Jaenicke S."/>
            <person name="Ruckert C."/>
            <person name="Schorsch C."/>
            <person name="Szczepanowski R."/>
            <person name="Farwick M."/>
            <person name="Goesmann A."/>
            <person name="Puhler A."/>
            <person name="Schaffer S."/>
            <person name="Tauch A."/>
            <person name="Kohler T."/>
            <person name="Brinkrolf K."/>
        </authorList>
    </citation>
    <scope>NUCLEOTIDE SEQUENCE [LARGE SCALE GENOMIC DNA]</scope>
    <source>
        <strain evidence="2">ATCC 14091 / BCRC 22168 / CBS 111 / JCM 3599 / NBRC 0793 / NRRL Y-1031 F-60-10</strain>
    </source>
</reference>
<evidence type="ECO:0000313" key="1">
    <source>
        <dbReference type="EMBL" id="CCH45671.1"/>
    </source>
</evidence>
<keyword evidence="2" id="KW-1185">Reference proteome</keyword>
<name>K0KR90_WICCF</name>
<sequence length="289" mass="34098">MVTLTLVESTNNKNDQSTNVGHNGHKVQLILVTMSQYGAGNNESENVCESNWFDGMVISIIKNEMDYSCKDTIINSIAKDGPDSWDEYAEDEIFNSKLKHLKQLCDKLSNSIRVNDDTAWIYDWQLTERLHEYVNIIYRDYSNKNYSPLQVKSIINLFEDLMSIRFDNDVDIIKNRENDYTSIRYNKTTGQSYKLHSLPPRYRVNPFDTYLARVYKGLHVYIHIGDPDYFNRLDKLKGVFDVYVNYWAQIKKLERKAAAENGSNIIEKREYVFYTDHPCILDVFRYYRY</sequence>